<evidence type="ECO:0000313" key="5">
    <source>
        <dbReference type="Proteomes" id="UP000494205"/>
    </source>
</evidence>
<dbReference type="RefSeq" id="WP_102635350.1">
    <property type="nucleotide sequence ID" value="NZ_CADIJZ010000027.1"/>
</dbReference>
<dbReference type="Proteomes" id="UP000494205">
    <property type="component" value="Unassembled WGS sequence"/>
</dbReference>
<evidence type="ECO:0000256" key="1">
    <source>
        <dbReference type="SAM" id="SignalP"/>
    </source>
</evidence>
<reference evidence="3 4" key="1">
    <citation type="submission" date="2018-01" db="EMBL/GenBank/DDBJ databases">
        <title>Whole genome analyses suggest that Burkholderia sensu lato contains two further novel genera in the rhizoxinica-symbiotica group Mycetohabitans gen. nov., and Trinickia gen. nov.: implications for the evolution of diazotrophy and nodulation in the Burkholderiaceae.</title>
        <authorList>
            <person name="Estrada-de los Santos P."/>
            <person name="Palmer M."/>
            <person name="Chavez-Ramirez B."/>
            <person name="Beukes C."/>
            <person name="Steenkamp E.T."/>
            <person name="Hirsch A.M."/>
            <person name="Manyaka P."/>
            <person name="Maluk M."/>
            <person name="Lafos M."/>
            <person name="Crook M."/>
            <person name="Gross E."/>
            <person name="Simon M.F."/>
            <person name="Bueno dos Reis Junior F."/>
            <person name="Poole P.S."/>
            <person name="Venter S.N."/>
            <person name="James E.K."/>
        </authorList>
    </citation>
    <scope>NUCLEOTIDE SEQUENCE [LARGE SCALE GENOMIC DNA]</scope>
    <source>
        <strain evidence="3 4">WSM 3937</strain>
    </source>
</reference>
<dbReference type="Proteomes" id="UP000235659">
    <property type="component" value="Unassembled WGS sequence"/>
</dbReference>
<dbReference type="EMBL" id="PNXY01000026">
    <property type="protein sequence ID" value="PMS26024.1"/>
    <property type="molecule type" value="Genomic_DNA"/>
</dbReference>
<feature type="signal peptide" evidence="1">
    <location>
        <begin position="1"/>
        <end position="19"/>
    </location>
</feature>
<keyword evidence="4" id="KW-1185">Reference proteome</keyword>
<evidence type="ECO:0000313" key="4">
    <source>
        <dbReference type="Proteomes" id="UP000235659"/>
    </source>
</evidence>
<gene>
    <name evidence="3" type="ORF">C0Z16_28225</name>
    <name evidence="2" type="ORF">LMG27174_05825</name>
</gene>
<dbReference type="OrthoDB" id="9101869at2"/>
<dbReference type="AlphaFoldDB" id="A0A2N7W9E9"/>
<reference evidence="2 5" key="2">
    <citation type="submission" date="2020-04" db="EMBL/GenBank/DDBJ databases">
        <authorList>
            <person name="De Canck E."/>
        </authorList>
    </citation>
    <scope>NUCLEOTIDE SEQUENCE [LARGE SCALE GENOMIC DNA]</scope>
    <source>
        <strain evidence="2 5">LMG 27174</strain>
    </source>
</reference>
<proteinExistence type="predicted"/>
<accession>A0A2N7W9E9</accession>
<name>A0A2N7W9E9_9BURK</name>
<sequence length="301" mass="29195">MKKTVLSLFLSLYALVSFGTTLSPVQLLNPAGSTSGQVVLSNGPVTAPGWGNVGATSLAAQAANTVVANATASSASPTAFAMPSCSTSASALDWTSGTGFTCNTSINAATLGGSTFASPGAIGSGTPGSGSFTTVVSSGAANFNSLTAGATSITGALTVSQTNGIVGTTTNNNANAGAIGEYVPASATSVAITTAVSTNITSISLTAGDWDVSGVMQVSPAGGTIVGGESVSISTTSATLGGLGSTTFIGATKATGQADIVPTPVVRISIPSTTTVYLVGNVSYTTSTLTVSGLIRARRVR</sequence>
<evidence type="ECO:0000313" key="3">
    <source>
        <dbReference type="EMBL" id="PMS26024.1"/>
    </source>
</evidence>
<organism evidence="2 5">
    <name type="scientific">Paraburkholderia rhynchosiae</name>
    <dbReference type="NCBI Taxonomy" id="487049"/>
    <lineage>
        <taxon>Bacteria</taxon>
        <taxon>Pseudomonadati</taxon>
        <taxon>Pseudomonadota</taxon>
        <taxon>Betaproteobacteria</taxon>
        <taxon>Burkholderiales</taxon>
        <taxon>Burkholderiaceae</taxon>
        <taxon>Paraburkholderia</taxon>
    </lineage>
</organism>
<keyword evidence="1" id="KW-0732">Signal</keyword>
<dbReference type="EMBL" id="CADIJZ010000027">
    <property type="protein sequence ID" value="CAB3731305.1"/>
    <property type="molecule type" value="Genomic_DNA"/>
</dbReference>
<feature type="chain" id="PRO_5044384200" evidence="1">
    <location>
        <begin position="20"/>
        <end position="301"/>
    </location>
</feature>
<evidence type="ECO:0000313" key="2">
    <source>
        <dbReference type="EMBL" id="CAB3731305.1"/>
    </source>
</evidence>
<protein>
    <submittedName>
        <fullName evidence="2">Uncharacterized protein</fullName>
    </submittedName>
</protein>